<feature type="compositionally biased region" description="Low complexity" evidence="1">
    <location>
        <begin position="192"/>
        <end position="201"/>
    </location>
</feature>
<accession>A0A0D2N6W6</accession>
<dbReference type="EMBL" id="KN817663">
    <property type="protein sequence ID" value="KJA14849.1"/>
    <property type="molecule type" value="Genomic_DNA"/>
</dbReference>
<proteinExistence type="predicted"/>
<evidence type="ECO:0000313" key="2">
    <source>
        <dbReference type="EMBL" id="KJA14849.1"/>
    </source>
</evidence>
<gene>
    <name evidence="2" type="ORF">HYPSUDRAFT_92166</name>
</gene>
<reference evidence="3" key="1">
    <citation type="submission" date="2014-04" db="EMBL/GenBank/DDBJ databases">
        <title>Evolutionary Origins and Diversification of the Mycorrhizal Mutualists.</title>
        <authorList>
            <consortium name="DOE Joint Genome Institute"/>
            <consortium name="Mycorrhizal Genomics Consortium"/>
            <person name="Kohler A."/>
            <person name="Kuo A."/>
            <person name="Nagy L.G."/>
            <person name="Floudas D."/>
            <person name="Copeland A."/>
            <person name="Barry K.W."/>
            <person name="Cichocki N."/>
            <person name="Veneault-Fourrey C."/>
            <person name="LaButti K."/>
            <person name="Lindquist E.A."/>
            <person name="Lipzen A."/>
            <person name="Lundell T."/>
            <person name="Morin E."/>
            <person name="Murat C."/>
            <person name="Riley R."/>
            <person name="Ohm R."/>
            <person name="Sun H."/>
            <person name="Tunlid A."/>
            <person name="Henrissat B."/>
            <person name="Grigoriev I.V."/>
            <person name="Hibbett D.S."/>
            <person name="Martin F."/>
        </authorList>
    </citation>
    <scope>NUCLEOTIDE SEQUENCE [LARGE SCALE GENOMIC DNA]</scope>
    <source>
        <strain evidence="3">FD-334 SS-4</strain>
    </source>
</reference>
<dbReference type="Proteomes" id="UP000054270">
    <property type="component" value="Unassembled WGS sequence"/>
</dbReference>
<protein>
    <submittedName>
        <fullName evidence="2">Uncharacterized protein</fullName>
    </submittedName>
</protein>
<feature type="region of interest" description="Disordered" evidence="1">
    <location>
        <begin position="174"/>
        <end position="201"/>
    </location>
</feature>
<evidence type="ECO:0000256" key="1">
    <source>
        <dbReference type="SAM" id="MobiDB-lite"/>
    </source>
</evidence>
<dbReference type="AlphaFoldDB" id="A0A0D2N6W6"/>
<name>A0A0D2N6W6_HYPSF</name>
<organism evidence="2 3">
    <name type="scientific">Hypholoma sublateritium (strain FD-334 SS-4)</name>
    <dbReference type="NCBI Taxonomy" id="945553"/>
    <lineage>
        <taxon>Eukaryota</taxon>
        <taxon>Fungi</taxon>
        <taxon>Dikarya</taxon>
        <taxon>Basidiomycota</taxon>
        <taxon>Agaricomycotina</taxon>
        <taxon>Agaricomycetes</taxon>
        <taxon>Agaricomycetidae</taxon>
        <taxon>Agaricales</taxon>
        <taxon>Agaricineae</taxon>
        <taxon>Strophariaceae</taxon>
        <taxon>Hypholoma</taxon>
    </lineage>
</organism>
<keyword evidence="3" id="KW-1185">Reference proteome</keyword>
<sequence>MPPSRETLKEKLLQWRYDTAVRRSNEGRVAMFGTAWIMSDTVLDHLASCAAEDRIRTTHDLQREAHDWPADKRRDLGESLMAVILAASAPPAPAPLAPSLLKTERSKARKRKPPVCAVCKITGHKRDSVRCAMRPKWLPRTPTGESSTAEGPDVAVPSTVKQYYRPKVFAEQPHASKVVPTNDTQDKRVLNPAAPDASSTSAPRALAEVAAAQDTHVSIATMVHSSSPPAPTPFDDRYPRFELLQNCVFPPEAFPRQNYFADPPV</sequence>
<evidence type="ECO:0000313" key="3">
    <source>
        <dbReference type="Proteomes" id="UP000054270"/>
    </source>
</evidence>